<name>A0A517R0L7_9PLAN</name>
<dbReference type="Gene3D" id="2.60.120.560">
    <property type="entry name" value="Exo-inulinase, domain 1"/>
    <property type="match status" value="1"/>
</dbReference>
<organism evidence="1 2">
    <name type="scientific">Stratiformator vulcanicus</name>
    <dbReference type="NCBI Taxonomy" id="2527980"/>
    <lineage>
        <taxon>Bacteria</taxon>
        <taxon>Pseudomonadati</taxon>
        <taxon>Planctomycetota</taxon>
        <taxon>Planctomycetia</taxon>
        <taxon>Planctomycetales</taxon>
        <taxon>Planctomycetaceae</taxon>
        <taxon>Stratiformator</taxon>
    </lineage>
</organism>
<evidence type="ECO:0000313" key="2">
    <source>
        <dbReference type="Proteomes" id="UP000317318"/>
    </source>
</evidence>
<dbReference type="Proteomes" id="UP000317318">
    <property type="component" value="Chromosome"/>
</dbReference>
<gene>
    <name evidence="1" type="ORF">Pan189_18170</name>
</gene>
<dbReference type="AlphaFoldDB" id="A0A517R0L7"/>
<protein>
    <recommendedName>
        <fullName evidence="3">3-keto-disaccharide hydrolase domain-containing protein</fullName>
    </recommendedName>
</protein>
<reference evidence="1 2" key="1">
    <citation type="submission" date="2019-02" db="EMBL/GenBank/DDBJ databases">
        <title>Deep-cultivation of Planctomycetes and their phenomic and genomic characterization uncovers novel biology.</title>
        <authorList>
            <person name="Wiegand S."/>
            <person name="Jogler M."/>
            <person name="Boedeker C."/>
            <person name="Pinto D."/>
            <person name="Vollmers J."/>
            <person name="Rivas-Marin E."/>
            <person name="Kohn T."/>
            <person name="Peeters S.H."/>
            <person name="Heuer A."/>
            <person name="Rast P."/>
            <person name="Oberbeckmann S."/>
            <person name="Bunk B."/>
            <person name="Jeske O."/>
            <person name="Meyerdierks A."/>
            <person name="Storesund J.E."/>
            <person name="Kallscheuer N."/>
            <person name="Luecker S."/>
            <person name="Lage O.M."/>
            <person name="Pohl T."/>
            <person name="Merkel B.J."/>
            <person name="Hornburger P."/>
            <person name="Mueller R.-W."/>
            <person name="Bruemmer F."/>
            <person name="Labrenz M."/>
            <person name="Spormann A.M."/>
            <person name="Op den Camp H."/>
            <person name="Overmann J."/>
            <person name="Amann R."/>
            <person name="Jetten M.S.M."/>
            <person name="Mascher T."/>
            <person name="Medema M.H."/>
            <person name="Devos D.P."/>
            <person name="Kaster A.-K."/>
            <person name="Ovreas L."/>
            <person name="Rohde M."/>
            <person name="Galperin M.Y."/>
            <person name="Jogler C."/>
        </authorList>
    </citation>
    <scope>NUCLEOTIDE SEQUENCE [LARGE SCALE GENOMIC DNA]</scope>
    <source>
        <strain evidence="1 2">Pan189</strain>
    </source>
</reference>
<sequence length="248" mass="27405">MPFTPGLSKFASHFRLLSYGLCGWAILGITQSGFADSPDGTVQAAERSEQTEGADPKEWNDLLDKPSLKKWKVCDVAGGGEITKKPGRLTLGTGVDLTAVRSLEKLPKIDYEVRLKARRVSGSDFFVGLTFPVDKSHCTLILGGWGGGVVGISSLDGYDASENETTSYREFENERWYDVRLRVTSSRITCFLDSKELIDVPIRDKRLSIRREVEVCKPFGLASWVTTAEIKDMKIGRLPGVVDPARKD</sequence>
<evidence type="ECO:0008006" key="3">
    <source>
        <dbReference type="Google" id="ProtNLM"/>
    </source>
</evidence>
<dbReference type="OrthoDB" id="282033at2"/>
<dbReference type="KEGG" id="svp:Pan189_18170"/>
<evidence type="ECO:0000313" key="1">
    <source>
        <dbReference type="EMBL" id="QDT37437.1"/>
    </source>
</evidence>
<accession>A0A517R0L7</accession>
<proteinExistence type="predicted"/>
<keyword evidence="2" id="KW-1185">Reference proteome</keyword>
<dbReference type="RefSeq" id="WP_145363550.1">
    <property type="nucleotide sequence ID" value="NZ_CP036268.1"/>
</dbReference>
<dbReference type="EMBL" id="CP036268">
    <property type="protein sequence ID" value="QDT37437.1"/>
    <property type="molecule type" value="Genomic_DNA"/>
</dbReference>